<reference evidence="2 3" key="1">
    <citation type="journal article" date="2013" name="BMC Genomics">
        <title>Comparative genomics of parasitic silkworm microsporidia reveal an association between genome expansion and host adaptation.</title>
        <authorList>
            <person name="Pan G."/>
            <person name="Xu J."/>
            <person name="Li T."/>
            <person name="Xia Q."/>
            <person name="Liu S.L."/>
            <person name="Zhang G."/>
            <person name="Li S."/>
            <person name="Li C."/>
            <person name="Liu H."/>
            <person name="Yang L."/>
            <person name="Liu T."/>
            <person name="Zhang X."/>
            <person name="Wu Z."/>
            <person name="Fan W."/>
            <person name="Dang X."/>
            <person name="Xiang H."/>
            <person name="Tao M."/>
            <person name="Li Y."/>
            <person name="Hu J."/>
            <person name="Li Z."/>
            <person name="Lin L."/>
            <person name="Luo J."/>
            <person name="Geng L."/>
            <person name="Wang L."/>
            <person name="Long M."/>
            <person name="Wan Y."/>
            <person name="He N."/>
            <person name="Zhang Z."/>
            <person name="Lu C."/>
            <person name="Keeling P.J."/>
            <person name="Wang J."/>
            <person name="Xiang Z."/>
            <person name="Zhou Z."/>
        </authorList>
    </citation>
    <scope>NUCLEOTIDE SEQUENCE [LARGE SCALE GENOMIC DNA]</scope>
    <source>
        <strain evidence="3">CQ1 / CVCC 102059</strain>
    </source>
</reference>
<keyword evidence="3" id="KW-1185">Reference proteome</keyword>
<accession>R0KX25</accession>
<organism evidence="2 3">
    <name type="scientific">Nosema bombycis (strain CQ1 / CVCC 102059)</name>
    <name type="common">Microsporidian parasite</name>
    <name type="synonym">Pebrine of silkworm</name>
    <dbReference type="NCBI Taxonomy" id="578461"/>
    <lineage>
        <taxon>Eukaryota</taxon>
        <taxon>Fungi</taxon>
        <taxon>Fungi incertae sedis</taxon>
        <taxon>Microsporidia</taxon>
        <taxon>Nosematidae</taxon>
        <taxon>Nosema</taxon>
    </lineage>
</organism>
<feature type="compositionally biased region" description="Gly residues" evidence="1">
    <location>
        <begin position="138"/>
        <end position="147"/>
    </location>
</feature>
<dbReference type="EMBL" id="KB908912">
    <property type="protein sequence ID" value="EOB15426.1"/>
    <property type="molecule type" value="Genomic_DNA"/>
</dbReference>
<name>R0KX25_NOSB1</name>
<protein>
    <submittedName>
        <fullName evidence="2">Uncharacterized protein</fullName>
    </submittedName>
</protein>
<feature type="compositionally biased region" description="Pro residues" evidence="1">
    <location>
        <begin position="156"/>
        <end position="171"/>
    </location>
</feature>
<feature type="non-terminal residue" evidence="2">
    <location>
        <position position="1"/>
    </location>
</feature>
<sequence>DFCLNQDFTFILDNSGFIFKTFSILFTDSLNLRKPMKIIPEPTEKPNKIFIISYLYLCYNNFIEVYNINDNILNLIYKYNITNYKIIEGDNKIYCLDKTLNLLGEYPKVVINNLIENKIGKVCLSKGKMYVIDESEGVGEGNKGGSKVGCNSRPLPSMPPSPSIPPSTSIPPSPSLTDLLFSLRSDFEIKSNSNKDSILKDFDSLILDKYRRFYLELSTINDSILEKKKVLDKSEIKILERIKVID</sequence>
<evidence type="ECO:0000256" key="1">
    <source>
        <dbReference type="SAM" id="MobiDB-lite"/>
    </source>
</evidence>
<dbReference type="VEuPathDB" id="MicrosporidiaDB:NBO_4g0054"/>
<dbReference type="Proteomes" id="UP000016927">
    <property type="component" value="Unassembled WGS sequence"/>
</dbReference>
<dbReference type="OrthoDB" id="2191542at2759"/>
<evidence type="ECO:0000313" key="3">
    <source>
        <dbReference type="Proteomes" id="UP000016927"/>
    </source>
</evidence>
<feature type="non-terminal residue" evidence="2">
    <location>
        <position position="246"/>
    </location>
</feature>
<feature type="region of interest" description="Disordered" evidence="1">
    <location>
        <begin position="138"/>
        <end position="171"/>
    </location>
</feature>
<dbReference type="HOGENOM" id="CLU_083947_0_0_1"/>
<proteinExistence type="predicted"/>
<gene>
    <name evidence="2" type="ORF">NBO_4g0054</name>
</gene>
<evidence type="ECO:0000313" key="2">
    <source>
        <dbReference type="EMBL" id="EOB15426.1"/>
    </source>
</evidence>
<dbReference type="AlphaFoldDB" id="R0KX25"/>